<evidence type="ECO:0000313" key="2">
    <source>
        <dbReference type="EMBL" id="EGZ15928.1"/>
    </source>
</evidence>
<dbReference type="RefSeq" id="XP_009529677.1">
    <property type="nucleotide sequence ID" value="XM_009531382.1"/>
</dbReference>
<sequence>MVRAEEEDETMRPCGCHAGRPCTCEMGRQAESTKVFVCGVCVNCRLNAREGTRARRRSTSGPRRCLKSAEYFAELAFDRVFLRGNCVFRMRKPDWNVDEKTPMYNKLHQMRLAMIQTRAVLMATIETQKKLRTKYSQDLIKAQEAIKKLEEMKRMTKEQPRVDSDVFDSFSKQLVDAETLVPDLKARLEKATATIATEQSNIKTIREYVRDFAARKLQATIRAFFRFRRWKIVLSAFHEDVSLSAALEIQATWRMFVAKKKREFLLQLRRDEVKIDAANVIRRFSLKVIEAKRRRKLTSNKEAEAVIAARKRKSLDAFAILIQRIYRGFRDRIYLKRIKIRRSLTDRVGALVDQFIVSGNFWGFILEIDADYRRFMHKIDEEEADATTFMSTVLRQRKLDEDQMMQDWFTASALESPIVSGVGQVTKAYSSEEDNSSGSSVSQAMLQSALVEDLVALSPNKRKDEVFPADFPPKVIRQAMAKGFSLDDTIAVMRGLQAQGKNIEDADLVLSALHNRAPLMTNPWTSERILRGSRDPNKALITTPAAKRRTDAFISANLLESIPGGMNAPIARLLLVAALRCYDPGSRGEKGGFVACDYRNADIFQSYLRTESPLVKIRSEQQAMEAVKPFLHTLLENRCYTAYDILYNVRGIGELVSWNLPGPLARSIYSVIQEIHEQSTRVSKRNIVREARVSADFEHFLKNRVVVERDQAPAAEVTPVEEFSEPVAEHTVSQVRSRLETEVLGLPLQDLSLSASELLFKAAFVVDGGTGTDNPTTPDTYQRFLHSLLALQAAGNIETMKQLIAARVAQAKAIADEHFDIFKLFGVAIASDLLVR</sequence>
<evidence type="ECO:0000256" key="1">
    <source>
        <dbReference type="SAM" id="Coils"/>
    </source>
</evidence>
<dbReference type="SMR" id="G4ZKI6"/>
<dbReference type="OMA" id="PLMTNPW"/>
<dbReference type="KEGG" id="psoj:PHYSODRAFT_505657"/>
<dbReference type="Pfam" id="PF00612">
    <property type="entry name" value="IQ"/>
    <property type="match status" value="2"/>
</dbReference>
<organism evidence="2 3">
    <name type="scientific">Phytophthora sojae (strain P6497)</name>
    <name type="common">Soybean stem and root rot agent</name>
    <name type="synonym">Phytophthora megasperma f. sp. glycines</name>
    <dbReference type="NCBI Taxonomy" id="1094619"/>
    <lineage>
        <taxon>Eukaryota</taxon>
        <taxon>Sar</taxon>
        <taxon>Stramenopiles</taxon>
        <taxon>Oomycota</taxon>
        <taxon>Peronosporomycetes</taxon>
        <taxon>Peronosporales</taxon>
        <taxon>Peronosporaceae</taxon>
        <taxon>Phytophthora</taxon>
    </lineage>
</organism>
<dbReference type="PROSITE" id="PS50096">
    <property type="entry name" value="IQ"/>
    <property type="match status" value="1"/>
</dbReference>
<dbReference type="InterPro" id="IPR000048">
    <property type="entry name" value="IQ_motif_EF-hand-BS"/>
</dbReference>
<keyword evidence="3" id="KW-1185">Reference proteome</keyword>
<dbReference type="EMBL" id="JH159155">
    <property type="protein sequence ID" value="EGZ15928.1"/>
    <property type="molecule type" value="Genomic_DNA"/>
</dbReference>
<dbReference type="Proteomes" id="UP000002640">
    <property type="component" value="Unassembled WGS sequence"/>
</dbReference>
<reference evidence="2 3" key="1">
    <citation type="journal article" date="2006" name="Science">
        <title>Phytophthora genome sequences uncover evolutionary origins and mechanisms of pathogenesis.</title>
        <authorList>
            <person name="Tyler B.M."/>
            <person name="Tripathy S."/>
            <person name="Zhang X."/>
            <person name="Dehal P."/>
            <person name="Jiang R.H."/>
            <person name="Aerts A."/>
            <person name="Arredondo F.D."/>
            <person name="Baxter L."/>
            <person name="Bensasson D."/>
            <person name="Beynon J.L."/>
            <person name="Chapman J."/>
            <person name="Damasceno C.M."/>
            <person name="Dorrance A.E."/>
            <person name="Dou D."/>
            <person name="Dickerman A.W."/>
            <person name="Dubchak I.L."/>
            <person name="Garbelotto M."/>
            <person name="Gijzen M."/>
            <person name="Gordon S.G."/>
            <person name="Govers F."/>
            <person name="Grunwald N.J."/>
            <person name="Huang W."/>
            <person name="Ivors K.L."/>
            <person name="Jones R.W."/>
            <person name="Kamoun S."/>
            <person name="Krampis K."/>
            <person name="Lamour K.H."/>
            <person name="Lee M.K."/>
            <person name="McDonald W.H."/>
            <person name="Medina M."/>
            <person name="Meijer H.J."/>
            <person name="Nordberg E.K."/>
            <person name="Maclean D.J."/>
            <person name="Ospina-Giraldo M.D."/>
            <person name="Morris P.F."/>
            <person name="Phuntumart V."/>
            <person name="Putnam N.H."/>
            <person name="Rash S."/>
            <person name="Rose J.K."/>
            <person name="Sakihama Y."/>
            <person name="Salamov A.A."/>
            <person name="Savidor A."/>
            <person name="Scheuring C.F."/>
            <person name="Smith B.M."/>
            <person name="Sobral B.W."/>
            <person name="Terry A."/>
            <person name="Torto-Alalibo T.A."/>
            <person name="Win J."/>
            <person name="Xu Z."/>
            <person name="Zhang H."/>
            <person name="Grigoriev I.V."/>
            <person name="Rokhsar D.S."/>
            <person name="Boore J.L."/>
        </authorList>
    </citation>
    <scope>NUCLEOTIDE SEQUENCE [LARGE SCALE GENOMIC DNA]</scope>
    <source>
        <strain evidence="2 3">P6497</strain>
    </source>
</reference>
<dbReference type="InParanoid" id="G4ZKI6"/>
<protein>
    <submittedName>
        <fullName evidence="2">Uncharacterized protein</fullName>
    </submittedName>
</protein>
<feature type="coiled-coil region" evidence="1">
    <location>
        <begin position="132"/>
        <end position="159"/>
    </location>
</feature>
<dbReference type="AlphaFoldDB" id="G4ZKI6"/>
<evidence type="ECO:0000313" key="3">
    <source>
        <dbReference type="Proteomes" id="UP000002640"/>
    </source>
</evidence>
<proteinExistence type="predicted"/>
<name>G4ZKI6_PHYSP</name>
<dbReference type="GeneID" id="20658515"/>
<keyword evidence="1" id="KW-0175">Coiled coil</keyword>
<gene>
    <name evidence="2" type="ORF">PHYSODRAFT_505657</name>
</gene>
<accession>G4ZKI6</accession>